<dbReference type="AlphaFoldDB" id="A0A8S1RVH3"/>
<dbReference type="EMBL" id="CAJJDN010000524">
    <property type="protein sequence ID" value="CAD8131382.1"/>
    <property type="molecule type" value="Genomic_DNA"/>
</dbReference>
<dbReference type="Proteomes" id="UP000692954">
    <property type="component" value="Unassembled WGS sequence"/>
</dbReference>
<evidence type="ECO:0000313" key="2">
    <source>
        <dbReference type="Proteomes" id="UP000692954"/>
    </source>
</evidence>
<accession>A0A8S1RVH3</accession>
<proteinExistence type="predicted"/>
<keyword evidence="2" id="KW-1185">Reference proteome</keyword>
<evidence type="ECO:0000313" key="1">
    <source>
        <dbReference type="EMBL" id="CAD8131382.1"/>
    </source>
</evidence>
<comment type="caution">
    <text evidence="1">The sequence shown here is derived from an EMBL/GenBank/DDBJ whole genome shotgun (WGS) entry which is preliminary data.</text>
</comment>
<gene>
    <name evidence="1" type="ORF">PSON_ATCC_30995.1.T5240002</name>
</gene>
<organism evidence="1 2">
    <name type="scientific">Paramecium sonneborni</name>
    <dbReference type="NCBI Taxonomy" id="65129"/>
    <lineage>
        <taxon>Eukaryota</taxon>
        <taxon>Sar</taxon>
        <taxon>Alveolata</taxon>
        <taxon>Ciliophora</taxon>
        <taxon>Intramacronucleata</taxon>
        <taxon>Oligohymenophorea</taxon>
        <taxon>Peniculida</taxon>
        <taxon>Parameciidae</taxon>
        <taxon>Paramecium</taxon>
    </lineage>
</organism>
<sequence length="59" mass="7189">MQLKFIKMFQQPKNLRDEQLFKLLKDSVLNLQDSAHHQKFETEIQKSFFCQQAFQDKNE</sequence>
<name>A0A8S1RVH3_9CILI</name>
<reference evidence="1" key="1">
    <citation type="submission" date="2021-01" db="EMBL/GenBank/DDBJ databases">
        <authorList>
            <consortium name="Genoscope - CEA"/>
            <person name="William W."/>
        </authorList>
    </citation>
    <scope>NUCLEOTIDE SEQUENCE</scope>
</reference>
<protein>
    <submittedName>
        <fullName evidence="1">Uncharacterized protein</fullName>
    </submittedName>
</protein>